<reference evidence="2" key="2">
    <citation type="submission" date="2020-05" db="UniProtKB">
        <authorList>
            <consortium name="EnsemblMetazoa"/>
        </authorList>
    </citation>
    <scope>IDENTIFICATION</scope>
    <source>
        <strain evidence="2">LVP_AGWG</strain>
    </source>
</reference>
<protein>
    <submittedName>
        <fullName evidence="2">Uncharacterized protein</fullName>
    </submittedName>
</protein>
<organism evidence="2 3">
    <name type="scientific">Aedes aegypti</name>
    <name type="common">Yellowfever mosquito</name>
    <name type="synonym">Culex aegypti</name>
    <dbReference type="NCBI Taxonomy" id="7159"/>
    <lineage>
        <taxon>Eukaryota</taxon>
        <taxon>Metazoa</taxon>
        <taxon>Ecdysozoa</taxon>
        <taxon>Arthropoda</taxon>
        <taxon>Hexapoda</taxon>
        <taxon>Insecta</taxon>
        <taxon>Pterygota</taxon>
        <taxon>Neoptera</taxon>
        <taxon>Endopterygota</taxon>
        <taxon>Diptera</taxon>
        <taxon>Nematocera</taxon>
        <taxon>Culicoidea</taxon>
        <taxon>Culicidae</taxon>
        <taxon>Culicinae</taxon>
        <taxon>Aedini</taxon>
        <taxon>Aedes</taxon>
        <taxon>Stegomyia</taxon>
    </lineage>
</organism>
<feature type="compositionally biased region" description="Acidic residues" evidence="1">
    <location>
        <begin position="270"/>
        <end position="285"/>
    </location>
</feature>
<accession>A0A6I8U8K6</accession>
<feature type="compositionally biased region" description="Basic and acidic residues" evidence="1">
    <location>
        <begin position="292"/>
        <end position="309"/>
    </location>
</feature>
<dbReference type="AlphaFoldDB" id="A0A6I8U8K6"/>
<proteinExistence type="predicted"/>
<dbReference type="Proteomes" id="UP000008820">
    <property type="component" value="Chromosome 1"/>
</dbReference>
<gene>
    <name evidence="2" type="primary">110674619</name>
</gene>
<feature type="region of interest" description="Disordered" evidence="1">
    <location>
        <begin position="211"/>
        <end position="309"/>
    </location>
</feature>
<keyword evidence="3" id="KW-1185">Reference proteome</keyword>
<evidence type="ECO:0000256" key="1">
    <source>
        <dbReference type="SAM" id="MobiDB-lite"/>
    </source>
</evidence>
<dbReference type="EnsemblMetazoa" id="AAEL025609-RC">
    <property type="protein sequence ID" value="AAEL025609-PC"/>
    <property type="gene ID" value="AAEL025609"/>
</dbReference>
<reference evidence="2 3" key="1">
    <citation type="submission" date="2017-06" db="EMBL/GenBank/DDBJ databases">
        <title>Aedes aegypti genome working group (AGWG) sequencing and assembly.</title>
        <authorList>
            <consortium name="Aedes aegypti Genome Working Group (AGWG)"/>
            <person name="Matthews B.J."/>
        </authorList>
    </citation>
    <scope>NUCLEOTIDE SEQUENCE [LARGE SCALE GENOMIC DNA]</scope>
    <source>
        <strain evidence="2 3">LVP_AGWG</strain>
    </source>
</reference>
<evidence type="ECO:0000313" key="3">
    <source>
        <dbReference type="Proteomes" id="UP000008820"/>
    </source>
</evidence>
<name>A0A6I8U8K6_AEDAE</name>
<evidence type="ECO:0000313" key="2">
    <source>
        <dbReference type="EnsemblMetazoa" id="AAEL025609-PC"/>
    </source>
</evidence>
<sequence length="309" mass="35041">MLETRASEMEALRAEIEQLKALMTIGNSSKFCIPDPIKNLSVFSGNKKELSSWLREVDELYDMFKIKGANGQPDSLSSMYLRAIKNKVQGDARAILCANGDPDTIYGIKQILIEQYGDHRDFATNVSSLFNLRRGDKSHLRFYNDCKDINTRLKANLLSNPLSVRQIIDVLSVTRYLDNIGEPLASIIRQSKPNTLEEAYEAVSINQNAEIRTKPIKFHSQSRPHNDPKSSGSYNNNNGKTNPNASKFVYKKQVQQHKPRAEYNTNEIDVANEYDDDNDDDDNDDNVTNSEVHSDDSNFLEEERQQAAT</sequence>
<feature type="compositionally biased region" description="Low complexity" evidence="1">
    <location>
        <begin position="229"/>
        <end position="247"/>
    </location>
</feature>
<dbReference type="OrthoDB" id="8048144at2759"/>